<evidence type="ECO:0000313" key="4">
    <source>
        <dbReference type="EMBL" id="PNI04402.1"/>
    </source>
</evidence>
<dbReference type="InterPro" id="IPR023214">
    <property type="entry name" value="HAD_sf"/>
</dbReference>
<dbReference type="AlphaFoldDB" id="A0A2J8I1I8"/>
<organism evidence="4 5">
    <name type="scientific">Vibrio diazotrophicus</name>
    <dbReference type="NCBI Taxonomy" id="685"/>
    <lineage>
        <taxon>Bacteria</taxon>
        <taxon>Pseudomonadati</taxon>
        <taxon>Pseudomonadota</taxon>
        <taxon>Gammaproteobacteria</taxon>
        <taxon>Vibrionales</taxon>
        <taxon>Vibrionaceae</taxon>
        <taxon>Vibrio</taxon>
    </lineage>
</organism>
<gene>
    <name evidence="4" type="ORF">C1N32_13305</name>
</gene>
<dbReference type="RefSeq" id="WP_102954593.1">
    <property type="nucleotide sequence ID" value="NZ_POSI01000011.1"/>
</dbReference>
<dbReference type="PANTHER" id="PTHR46470">
    <property type="entry name" value="N-ACYLNEURAMINATE-9-PHOSPHATASE"/>
    <property type="match status" value="1"/>
</dbReference>
<dbReference type="OrthoDB" id="367448at2"/>
<dbReference type="Gene3D" id="1.20.120.1600">
    <property type="match status" value="1"/>
</dbReference>
<comment type="cofactor">
    <cofactor evidence="1">
        <name>Mg(2+)</name>
        <dbReference type="ChEBI" id="CHEBI:18420"/>
    </cofactor>
</comment>
<dbReference type="Pfam" id="PF00702">
    <property type="entry name" value="Hydrolase"/>
    <property type="match status" value="1"/>
</dbReference>
<dbReference type="InterPro" id="IPR051400">
    <property type="entry name" value="HAD-like_hydrolase"/>
</dbReference>
<dbReference type="EMBL" id="POSK01000008">
    <property type="protein sequence ID" value="PNI04402.1"/>
    <property type="molecule type" value="Genomic_DNA"/>
</dbReference>
<evidence type="ECO:0000256" key="1">
    <source>
        <dbReference type="ARBA" id="ARBA00001946"/>
    </source>
</evidence>
<dbReference type="Gene3D" id="3.40.50.1000">
    <property type="entry name" value="HAD superfamily/HAD-like"/>
    <property type="match status" value="1"/>
</dbReference>
<proteinExistence type="predicted"/>
<accession>A0A2J8I1I8</accession>
<dbReference type="GO" id="GO:0016787">
    <property type="term" value="F:hydrolase activity"/>
    <property type="evidence" value="ECO:0007669"/>
    <property type="project" value="UniProtKB-KW"/>
</dbReference>
<reference evidence="4 5" key="1">
    <citation type="submission" date="2018-01" db="EMBL/GenBank/DDBJ databases">
        <title>Draft genome sequences of six Vibrio diazotrophicus strains isolated from deep-sea sediments of the Baltic Sea.</title>
        <authorList>
            <person name="Castillo D."/>
            <person name="Vandieken V."/>
            <person name="Chiang O."/>
            <person name="Middelboe M."/>
        </authorList>
    </citation>
    <scope>NUCLEOTIDE SEQUENCE [LARGE SCALE GENOMIC DNA]</scope>
    <source>
        <strain evidence="4 5">60.27F</strain>
    </source>
</reference>
<dbReference type="InterPro" id="IPR006439">
    <property type="entry name" value="HAD-SF_hydro_IA"/>
</dbReference>
<evidence type="ECO:0000256" key="3">
    <source>
        <dbReference type="ARBA" id="ARBA00022842"/>
    </source>
</evidence>
<keyword evidence="2" id="KW-0378">Hydrolase</keyword>
<protein>
    <submittedName>
        <fullName evidence="4">2-haloalkanoic acid dehalogenase</fullName>
    </submittedName>
</protein>
<name>A0A2J8I1I8_VIBDI</name>
<dbReference type="NCBIfam" id="NF008018">
    <property type="entry name" value="PRK10748.1"/>
    <property type="match status" value="1"/>
</dbReference>
<dbReference type="InterPro" id="IPR036412">
    <property type="entry name" value="HAD-like_sf"/>
</dbReference>
<dbReference type="NCBIfam" id="TIGR01549">
    <property type="entry name" value="HAD-SF-IA-v1"/>
    <property type="match status" value="1"/>
</dbReference>
<dbReference type="SFLD" id="SFLDS00003">
    <property type="entry name" value="Haloacid_Dehalogenase"/>
    <property type="match status" value="1"/>
</dbReference>
<keyword evidence="3" id="KW-0460">Magnesium</keyword>
<dbReference type="SUPFAM" id="SSF56784">
    <property type="entry name" value="HAD-like"/>
    <property type="match status" value="1"/>
</dbReference>
<dbReference type="SFLD" id="SFLDG01129">
    <property type="entry name" value="C1.5:_HAD__Beta-PGM__Phosphata"/>
    <property type="match status" value="1"/>
</dbReference>
<dbReference type="PANTHER" id="PTHR46470:SF4">
    <property type="entry name" value="5-AMINO-6-(5-PHOSPHO-D-RIBITYLAMINO)URACIL PHOSPHATASE YIGB"/>
    <property type="match status" value="1"/>
</dbReference>
<evidence type="ECO:0000313" key="5">
    <source>
        <dbReference type="Proteomes" id="UP000236449"/>
    </source>
</evidence>
<dbReference type="GO" id="GO:0009231">
    <property type="term" value="P:riboflavin biosynthetic process"/>
    <property type="evidence" value="ECO:0007669"/>
    <property type="project" value="TreeGrafter"/>
</dbReference>
<sequence>MQIYRSLSPIQAMTFDLDDTLYDNRPVIHHVEEQVALWLFQHHPVTASKPLAWWKALKAKLAKDDPWLPHDVSLWRFEQIRQGLMLLGYSETDARIAATDAMLEVHRLRNLVDVPDETHKVLAELAAKIPLVAITNGNVDPEKIGLAQYFQLILRAGPDGHAKPYPDMFLRAQEFLGLPAQSILHVGDHPVKDVMGAKKHGFQACWYNDRGLTLLATRKAKILPDLEINQIEQLSQLIR</sequence>
<evidence type="ECO:0000256" key="2">
    <source>
        <dbReference type="ARBA" id="ARBA00022801"/>
    </source>
</evidence>
<dbReference type="Proteomes" id="UP000236449">
    <property type="component" value="Unassembled WGS sequence"/>
</dbReference>
<comment type="caution">
    <text evidence="4">The sequence shown here is derived from an EMBL/GenBank/DDBJ whole genome shotgun (WGS) entry which is preliminary data.</text>
</comment>
<dbReference type="PRINTS" id="PR00413">
    <property type="entry name" value="HADHALOGNASE"/>
</dbReference>